<comment type="similarity">
    <text evidence="4">Belongs to the class-I pyridoxal-phosphate-dependent aminotransferase family.</text>
</comment>
<dbReference type="InterPro" id="IPR004839">
    <property type="entry name" value="Aminotransferase_I/II_large"/>
</dbReference>
<dbReference type="eggNOG" id="COG0436">
    <property type="taxonomic scope" value="Bacteria"/>
</dbReference>
<dbReference type="PANTHER" id="PTHR42832">
    <property type="entry name" value="AMINO ACID AMINOTRANSFERASE"/>
    <property type="match status" value="1"/>
</dbReference>
<dbReference type="GO" id="GO:0008483">
    <property type="term" value="F:transaminase activity"/>
    <property type="evidence" value="ECO:0007669"/>
    <property type="project" value="UniProtKB-KW"/>
</dbReference>
<dbReference type="PROSITE" id="PS00105">
    <property type="entry name" value="AA_TRANSFER_CLASS_1"/>
    <property type="match status" value="1"/>
</dbReference>
<dbReference type="InterPro" id="IPR004838">
    <property type="entry name" value="NHTrfase_class1_PyrdxlP-BS"/>
</dbReference>
<gene>
    <name evidence="6" type="primary">dapC</name>
    <name evidence="6" type="ORF">MOPEL_073_00180</name>
</gene>
<accession>H5URM0</accession>
<dbReference type="EC" id="2.6.1.-" evidence="4"/>
<comment type="caution">
    <text evidence="6">The sequence shown here is derived from an EMBL/GenBank/DDBJ whole genome shotgun (WGS) entry which is preliminary data.</text>
</comment>
<dbReference type="InterPro" id="IPR015424">
    <property type="entry name" value="PyrdxlP-dep_Trfase"/>
</dbReference>
<evidence type="ECO:0000256" key="3">
    <source>
        <dbReference type="ARBA" id="ARBA00022679"/>
    </source>
</evidence>
<dbReference type="STRING" id="1089455.MOPEL_073_00180"/>
<proteinExistence type="inferred from homology"/>
<dbReference type="InterPro" id="IPR050881">
    <property type="entry name" value="LL-DAP_aminotransferase"/>
</dbReference>
<evidence type="ECO:0000256" key="4">
    <source>
        <dbReference type="RuleBase" id="RU000481"/>
    </source>
</evidence>
<evidence type="ECO:0000256" key="2">
    <source>
        <dbReference type="ARBA" id="ARBA00022576"/>
    </source>
</evidence>
<sequence>MGLSLPDFPWDGLAPAKARAAAHVDGLVDLSVGTPVDPTPPLVREALADASEAHGYPQTWGAPDLREAVAAWFARRRGVPDVDPDSVLPTIGSKEFVAWLPTLLGLRGRGVAHPAVAYPTYDVGARIAGATPVPFEGLTELGPVRGDAAPALIWVNTPSNPTGKVLGVAHLRKIVEWARERGVVVASDECYAEIDWRDDATRTEQAGGSGFAGVPSLLDPRVCEGDHTGLLVCYSLSKQSNLAGYRAAFAAGDTALVGRLLEVRKHAGMMMPWPVQRAMLAALGDDAHVEAQVEVYRRRRAVLSAAVESAGGRIDDSDAGLYLWTMFGRGAFDTVDALAERGILVAPGTFYGSRSGDHVRIALTATDERIDAASARLADARL</sequence>
<dbReference type="PANTHER" id="PTHR42832:SF3">
    <property type="entry name" value="L-GLUTAMINE--4-(METHYLSULFANYL)-2-OXOBUTANOATE AMINOTRANSFERASE"/>
    <property type="match status" value="1"/>
</dbReference>
<dbReference type="InterPro" id="IPR019880">
    <property type="entry name" value="OxyQ"/>
</dbReference>
<dbReference type="GO" id="GO:0030170">
    <property type="term" value="F:pyridoxal phosphate binding"/>
    <property type="evidence" value="ECO:0007669"/>
    <property type="project" value="InterPro"/>
</dbReference>
<dbReference type="EMBL" id="BAFE01000052">
    <property type="protein sequence ID" value="GAB48378.1"/>
    <property type="molecule type" value="Genomic_DNA"/>
</dbReference>
<keyword evidence="3 4" id="KW-0808">Transferase</keyword>
<organism evidence="6 7">
    <name type="scientific">Mobilicoccus pelagius NBRC 104925</name>
    <dbReference type="NCBI Taxonomy" id="1089455"/>
    <lineage>
        <taxon>Bacteria</taxon>
        <taxon>Bacillati</taxon>
        <taxon>Actinomycetota</taxon>
        <taxon>Actinomycetes</taxon>
        <taxon>Micrococcales</taxon>
        <taxon>Dermatophilaceae</taxon>
        <taxon>Mobilicoccus</taxon>
    </lineage>
</organism>
<keyword evidence="7" id="KW-1185">Reference proteome</keyword>
<dbReference type="Proteomes" id="UP000004367">
    <property type="component" value="Unassembled WGS sequence"/>
</dbReference>
<dbReference type="CDD" id="cd00609">
    <property type="entry name" value="AAT_like"/>
    <property type="match status" value="1"/>
</dbReference>
<keyword evidence="2 4" id="KW-0032">Aminotransferase</keyword>
<comment type="cofactor">
    <cofactor evidence="1 4">
        <name>pyridoxal 5'-phosphate</name>
        <dbReference type="ChEBI" id="CHEBI:597326"/>
    </cofactor>
</comment>
<dbReference type="AlphaFoldDB" id="H5URM0"/>
<dbReference type="OrthoDB" id="9813612at2"/>
<dbReference type="Pfam" id="PF00155">
    <property type="entry name" value="Aminotran_1_2"/>
    <property type="match status" value="1"/>
</dbReference>
<evidence type="ECO:0000256" key="1">
    <source>
        <dbReference type="ARBA" id="ARBA00001933"/>
    </source>
</evidence>
<dbReference type="SUPFAM" id="SSF53383">
    <property type="entry name" value="PLP-dependent transferases"/>
    <property type="match status" value="1"/>
</dbReference>
<dbReference type="Gene3D" id="3.40.640.10">
    <property type="entry name" value="Type I PLP-dependent aspartate aminotransferase-like (Major domain)"/>
    <property type="match status" value="1"/>
</dbReference>
<evidence type="ECO:0000313" key="6">
    <source>
        <dbReference type="EMBL" id="GAB48378.1"/>
    </source>
</evidence>
<evidence type="ECO:0000313" key="7">
    <source>
        <dbReference type="Proteomes" id="UP000004367"/>
    </source>
</evidence>
<reference evidence="6 7" key="1">
    <citation type="submission" date="2012-02" db="EMBL/GenBank/DDBJ databases">
        <title>Whole genome shotgun sequence of Mobilicoccus pelagius NBRC 104925.</title>
        <authorList>
            <person name="Yoshida Y."/>
            <person name="Hosoyama A."/>
            <person name="Tsuchikane K."/>
            <person name="Katsumata H."/>
            <person name="Yamazaki S."/>
            <person name="Fujita N."/>
        </authorList>
    </citation>
    <scope>NUCLEOTIDE SEQUENCE [LARGE SCALE GENOMIC DNA]</scope>
    <source>
        <strain evidence="6 7">NBRC 104925</strain>
    </source>
</reference>
<dbReference type="RefSeq" id="WP_009482276.1">
    <property type="nucleotide sequence ID" value="NZ_BAFE01000052.1"/>
</dbReference>
<protein>
    <recommendedName>
        <fullName evidence="4">Aminotransferase</fullName>
        <ecNumber evidence="4">2.6.1.-</ecNumber>
    </recommendedName>
</protein>
<feature type="domain" description="Aminotransferase class I/classII large" evidence="5">
    <location>
        <begin position="27"/>
        <end position="376"/>
    </location>
</feature>
<evidence type="ECO:0000259" key="5">
    <source>
        <dbReference type="Pfam" id="PF00155"/>
    </source>
</evidence>
<dbReference type="InterPro" id="IPR015421">
    <property type="entry name" value="PyrdxlP-dep_Trfase_major"/>
</dbReference>
<dbReference type="NCBIfam" id="TIGR03539">
    <property type="entry name" value="DapC_actino"/>
    <property type="match status" value="1"/>
</dbReference>
<name>H5URM0_9MICO</name>